<dbReference type="Gene3D" id="3.30.70.370">
    <property type="match status" value="1"/>
</dbReference>
<feature type="domain" description="3'-5' exonuclease" evidence="17">
    <location>
        <begin position="294"/>
        <end position="479"/>
    </location>
</feature>
<reference evidence="20 21" key="1">
    <citation type="submission" date="2013-11" db="EMBL/GenBank/DDBJ databases">
        <title>Metagenomic analysis of a methanogenic consortium involved in long chain n-alkane degradation.</title>
        <authorList>
            <person name="Davidova I.A."/>
            <person name="Callaghan A.V."/>
            <person name="Wawrik B."/>
            <person name="Pruitt S."/>
            <person name="Marks C."/>
            <person name="Duncan K.E."/>
            <person name="Suflita J.M."/>
        </authorList>
    </citation>
    <scope>NUCLEOTIDE SEQUENCE [LARGE SCALE GENOMIC DNA]</scope>
    <source>
        <strain evidence="20 21">SPR</strain>
    </source>
</reference>
<evidence type="ECO:0000313" key="21">
    <source>
        <dbReference type="Proteomes" id="UP000032233"/>
    </source>
</evidence>
<dbReference type="GO" id="GO:0008408">
    <property type="term" value="F:3'-5' exonuclease activity"/>
    <property type="evidence" value="ECO:0007669"/>
    <property type="project" value="UniProtKB-UniRule"/>
</dbReference>
<evidence type="ECO:0000256" key="1">
    <source>
        <dbReference type="ARBA" id="ARBA00007705"/>
    </source>
</evidence>
<dbReference type="FunFam" id="3.40.50.1010:FF:000001">
    <property type="entry name" value="DNA polymerase I"/>
    <property type="match status" value="1"/>
</dbReference>
<dbReference type="InterPro" id="IPR036279">
    <property type="entry name" value="5-3_exonuclease_C_sf"/>
</dbReference>
<dbReference type="SMART" id="SM00279">
    <property type="entry name" value="HhH2"/>
    <property type="match status" value="1"/>
</dbReference>
<dbReference type="GO" id="GO:0008409">
    <property type="term" value="F:5'-3' exonuclease activity"/>
    <property type="evidence" value="ECO:0007669"/>
    <property type="project" value="UniProtKB-UniRule"/>
</dbReference>
<evidence type="ECO:0000256" key="6">
    <source>
        <dbReference type="ARBA" id="ARBA00022705"/>
    </source>
</evidence>
<evidence type="ECO:0000313" key="20">
    <source>
        <dbReference type="EMBL" id="KIX15833.1"/>
    </source>
</evidence>
<dbReference type="InterPro" id="IPR020046">
    <property type="entry name" value="5-3_exonucl_a-hlix_arch_N"/>
</dbReference>
<feature type="domain" description="5'-3' exonuclease" evidence="18">
    <location>
        <begin position="3"/>
        <end position="260"/>
    </location>
</feature>
<evidence type="ECO:0000256" key="9">
    <source>
        <dbReference type="ARBA" id="ARBA00022801"/>
    </source>
</evidence>
<evidence type="ECO:0000259" key="17">
    <source>
        <dbReference type="SMART" id="SM00474"/>
    </source>
</evidence>
<evidence type="ECO:0000259" key="19">
    <source>
        <dbReference type="SMART" id="SM00482"/>
    </source>
</evidence>
<keyword evidence="11 16" id="KW-0239">DNA-directed DNA polymerase</keyword>
<dbReference type="CDD" id="cd08637">
    <property type="entry name" value="DNA_pol_A_pol_I_C"/>
    <property type="match status" value="1"/>
</dbReference>
<dbReference type="InterPro" id="IPR002298">
    <property type="entry name" value="DNA_polymerase_A"/>
</dbReference>
<dbReference type="InterPro" id="IPR019760">
    <property type="entry name" value="DNA-dir_DNA_pol_A_CS"/>
</dbReference>
<evidence type="ECO:0000256" key="14">
    <source>
        <dbReference type="ARBA" id="ARBA00049244"/>
    </source>
</evidence>
<evidence type="ECO:0000256" key="4">
    <source>
        <dbReference type="ARBA" id="ARBA00022679"/>
    </source>
</evidence>
<keyword evidence="12 16" id="KW-0238">DNA-binding</keyword>
<feature type="domain" description="DNA-directed DNA polymerase family A palm" evidence="19">
    <location>
        <begin position="648"/>
        <end position="854"/>
    </location>
</feature>
<evidence type="ECO:0000256" key="16">
    <source>
        <dbReference type="RuleBase" id="RU004460"/>
    </source>
</evidence>
<comment type="similarity">
    <text evidence="1 16">Belongs to the DNA polymerase type-A family.</text>
</comment>
<dbReference type="InterPro" id="IPR036397">
    <property type="entry name" value="RNaseH_sf"/>
</dbReference>
<dbReference type="GO" id="GO:0003677">
    <property type="term" value="F:DNA binding"/>
    <property type="evidence" value="ECO:0007669"/>
    <property type="project" value="UniProtKB-UniRule"/>
</dbReference>
<proteinExistence type="inferred from homology"/>
<dbReference type="Gene3D" id="1.10.150.20">
    <property type="entry name" value="5' to 3' exonuclease, C-terminal subdomain"/>
    <property type="match status" value="2"/>
</dbReference>
<keyword evidence="13 16" id="KW-0234">DNA repair</keyword>
<dbReference type="InterPro" id="IPR018320">
    <property type="entry name" value="DNA_polymerase_1"/>
</dbReference>
<evidence type="ECO:0000256" key="15">
    <source>
        <dbReference type="NCBIfam" id="TIGR00593"/>
    </source>
</evidence>
<dbReference type="Pfam" id="PF01612">
    <property type="entry name" value="DNA_pol_A_exo1"/>
    <property type="match status" value="1"/>
</dbReference>
<dbReference type="PROSITE" id="PS00447">
    <property type="entry name" value="DNA_POLYMERASE_A"/>
    <property type="match status" value="1"/>
</dbReference>
<keyword evidence="4 16" id="KW-0808">Transferase</keyword>
<dbReference type="RefSeq" id="WP_044346092.1">
    <property type="nucleotide sequence ID" value="NZ_AZAC01000001.1"/>
</dbReference>
<comment type="catalytic activity">
    <reaction evidence="14 16">
        <text>DNA(n) + a 2'-deoxyribonucleoside 5'-triphosphate = DNA(n+1) + diphosphate</text>
        <dbReference type="Rhea" id="RHEA:22508"/>
        <dbReference type="Rhea" id="RHEA-COMP:17339"/>
        <dbReference type="Rhea" id="RHEA-COMP:17340"/>
        <dbReference type="ChEBI" id="CHEBI:33019"/>
        <dbReference type="ChEBI" id="CHEBI:61560"/>
        <dbReference type="ChEBI" id="CHEBI:173112"/>
        <dbReference type="EC" id="2.7.7.7"/>
    </reaction>
</comment>
<evidence type="ECO:0000256" key="8">
    <source>
        <dbReference type="ARBA" id="ARBA00022763"/>
    </source>
</evidence>
<dbReference type="SMART" id="SM00482">
    <property type="entry name" value="POLAc"/>
    <property type="match status" value="1"/>
</dbReference>
<keyword evidence="9 16" id="KW-0378">Hydrolase</keyword>
<name>A0A0D2HZW5_9BACT</name>
<dbReference type="PANTHER" id="PTHR10133">
    <property type="entry name" value="DNA POLYMERASE I"/>
    <property type="match status" value="1"/>
</dbReference>
<dbReference type="InterPro" id="IPR002421">
    <property type="entry name" value="5-3_exonuclease"/>
</dbReference>
<protein>
    <recommendedName>
        <fullName evidence="3 15">DNA polymerase I</fullName>
        <ecNumber evidence="2 15">2.7.7.7</ecNumber>
    </recommendedName>
</protein>
<evidence type="ECO:0000256" key="5">
    <source>
        <dbReference type="ARBA" id="ARBA00022695"/>
    </source>
</evidence>
<dbReference type="Gene3D" id="3.40.50.1010">
    <property type="entry name" value="5'-nuclease"/>
    <property type="match status" value="1"/>
</dbReference>
<dbReference type="CDD" id="cd09898">
    <property type="entry name" value="H3TH_53EXO"/>
    <property type="match status" value="1"/>
</dbReference>
<evidence type="ECO:0000256" key="7">
    <source>
        <dbReference type="ARBA" id="ARBA00022722"/>
    </source>
</evidence>
<dbReference type="Pfam" id="PF00476">
    <property type="entry name" value="DNA_pol_A"/>
    <property type="match status" value="1"/>
</dbReference>
<evidence type="ECO:0000256" key="10">
    <source>
        <dbReference type="ARBA" id="ARBA00022839"/>
    </source>
</evidence>
<evidence type="ECO:0000256" key="12">
    <source>
        <dbReference type="ARBA" id="ARBA00023125"/>
    </source>
</evidence>
<dbReference type="InterPro" id="IPR043502">
    <property type="entry name" value="DNA/RNA_pol_sf"/>
</dbReference>
<dbReference type="FunCoup" id="A0A0D2HZW5">
    <property type="interactions" value="512"/>
</dbReference>
<dbReference type="PATRIC" id="fig|1429043.3.peg.104"/>
<dbReference type="SMART" id="SM00475">
    <property type="entry name" value="53EXOc"/>
    <property type="match status" value="1"/>
</dbReference>
<dbReference type="Pfam" id="PF01367">
    <property type="entry name" value="5_3_exonuc"/>
    <property type="match status" value="1"/>
</dbReference>
<dbReference type="PRINTS" id="PR00868">
    <property type="entry name" value="DNAPOLI"/>
</dbReference>
<dbReference type="SUPFAM" id="SSF56672">
    <property type="entry name" value="DNA/RNA polymerases"/>
    <property type="match status" value="1"/>
</dbReference>
<evidence type="ECO:0000259" key="18">
    <source>
        <dbReference type="SMART" id="SM00475"/>
    </source>
</evidence>
<dbReference type="Gene3D" id="3.30.420.10">
    <property type="entry name" value="Ribonuclease H-like superfamily/Ribonuclease H"/>
    <property type="match status" value="1"/>
</dbReference>
<evidence type="ECO:0000256" key="13">
    <source>
        <dbReference type="ARBA" id="ARBA00023204"/>
    </source>
</evidence>
<sequence>MSNKPKIYLLDASSYIHRAFHAVRGLSTSDGVPTGAVYGFVQMLLKVLKDADPEYLAVVYDAKGPTFRHEMYPAYKANRPPLDPTLKAQFPLVRQVVTAFDLPGVEMEGYEADDLMATLCRLAVEKDFEVVLVSGDKDLFQLLSDRVTMWDTMKNKRLGPAEVKEKLGLGPEMMIDFQALTGDSTDNIPGIPGVGPKTAVKLLLEHGSLEKVLEGAADMKKSKMRENLLQHKDLAWLSRDLVSLAQDAPLGFEPEDYKVRKPDPQVLTPVLAKLEFNRLINEFATPAQEVETDYRMVLDPSELDGLIARAGEIGCLALDTETTSVEAMRARLVGISLSAEPGKAVYIPLGHNLHLGEKQADQKAVFDYLKPVFADESLAKVGQNIKYDLTVLERAGLSVKGVSFDTMLASYLLAPGRTAHNLTAIAAENLGRSMISFEEAVGGKNKSFADAPLEKATQYAAEDADVTFQAFKVLEPKLKQSSMEELFYELEMPLVEVLTRMEMNGVGLDVKGLADLDKELTSQLDAIEERCYTLAGHKFNLNSPKQLGVVLFEELGLRQIKKTKKKTGYSTDMSVLTQLAEDHELPAELLNYRTLSKLKSTYVEALPKLVHPETKRLHTSFNQAVTATGRLSSSNPNLQNIPVRTQLGERIRQCFVPEAGKVLVAADYSQIELRVLAHLSKDELLTQDLSQGLDVHTQTAARLFEIPAEEVTGDQRRRAKTVNFGVLYGMSAFRLAREQKISRGEAQDIIDRYLGRYAGIAAFTQDNLTYARENGYVTTLLGRRRYLPAINSTDRLARQSAERMALNTPIQGTAADIIKKAMIKCHEMLVNEFPETMMILQVHDELVFETPEKDRERLSERVQDIMQNIIELSVPLDVDLGWGDNWAQAH</sequence>
<dbReference type="NCBIfam" id="NF004397">
    <property type="entry name" value="PRK05755.1"/>
    <property type="match status" value="1"/>
</dbReference>
<dbReference type="InParanoid" id="A0A0D2HZW5"/>
<dbReference type="Gene3D" id="1.20.1060.10">
    <property type="entry name" value="Taq DNA Polymerase, Chain T, domain 4"/>
    <property type="match status" value="1"/>
</dbReference>
<organism evidence="20 21">
    <name type="scientific">Dethiosulfatarculus sandiegensis</name>
    <dbReference type="NCBI Taxonomy" id="1429043"/>
    <lineage>
        <taxon>Bacteria</taxon>
        <taxon>Pseudomonadati</taxon>
        <taxon>Thermodesulfobacteriota</taxon>
        <taxon>Desulfarculia</taxon>
        <taxon>Desulfarculales</taxon>
        <taxon>Desulfarculaceae</taxon>
        <taxon>Dethiosulfatarculus</taxon>
    </lineage>
</organism>
<dbReference type="STRING" id="1429043.X474_00505"/>
<dbReference type="AlphaFoldDB" id="A0A0D2HZW5"/>
<accession>A0A0D2HZW5</accession>
<dbReference type="InterPro" id="IPR002562">
    <property type="entry name" value="3'-5'_exonuclease_dom"/>
</dbReference>
<dbReference type="InterPro" id="IPR008918">
    <property type="entry name" value="HhH2"/>
</dbReference>
<dbReference type="CDD" id="cd06139">
    <property type="entry name" value="DNA_polA_I_Ecoli_like_exo"/>
    <property type="match status" value="1"/>
</dbReference>
<evidence type="ECO:0000256" key="2">
    <source>
        <dbReference type="ARBA" id="ARBA00012417"/>
    </source>
</evidence>
<dbReference type="Proteomes" id="UP000032233">
    <property type="component" value="Unassembled WGS sequence"/>
</dbReference>
<dbReference type="CDD" id="cd09859">
    <property type="entry name" value="PIN_53EXO"/>
    <property type="match status" value="1"/>
</dbReference>
<comment type="caution">
    <text evidence="20">The sequence shown here is derived from an EMBL/GenBank/DDBJ whole genome shotgun (WGS) entry which is preliminary data.</text>
</comment>
<dbReference type="GO" id="GO:0006261">
    <property type="term" value="P:DNA-templated DNA replication"/>
    <property type="evidence" value="ECO:0007669"/>
    <property type="project" value="UniProtKB-UniRule"/>
</dbReference>
<dbReference type="SUPFAM" id="SSF53098">
    <property type="entry name" value="Ribonuclease H-like"/>
    <property type="match status" value="1"/>
</dbReference>
<dbReference type="SMART" id="SM00474">
    <property type="entry name" value="35EXOc"/>
    <property type="match status" value="1"/>
</dbReference>
<keyword evidence="5 16" id="KW-0548">Nucleotidyltransferase</keyword>
<keyword evidence="7" id="KW-0540">Nuclease</keyword>
<evidence type="ECO:0000256" key="3">
    <source>
        <dbReference type="ARBA" id="ARBA00020311"/>
    </source>
</evidence>
<dbReference type="PANTHER" id="PTHR10133:SF27">
    <property type="entry name" value="DNA POLYMERASE NU"/>
    <property type="match status" value="1"/>
</dbReference>
<keyword evidence="8 16" id="KW-0227">DNA damage</keyword>
<gene>
    <name evidence="16" type="primary">polA</name>
    <name evidence="20" type="ORF">X474_00505</name>
</gene>
<dbReference type="InterPro" id="IPR029060">
    <property type="entry name" value="PIN-like_dom_sf"/>
</dbReference>
<dbReference type="SUPFAM" id="SSF47807">
    <property type="entry name" value="5' to 3' exonuclease, C-terminal subdomain"/>
    <property type="match status" value="1"/>
</dbReference>
<dbReference type="GO" id="GO:0003887">
    <property type="term" value="F:DNA-directed DNA polymerase activity"/>
    <property type="evidence" value="ECO:0007669"/>
    <property type="project" value="UniProtKB-UniRule"/>
</dbReference>
<dbReference type="NCBIfam" id="TIGR00593">
    <property type="entry name" value="pola"/>
    <property type="match status" value="1"/>
</dbReference>
<keyword evidence="10 16" id="KW-0269">Exonuclease</keyword>
<keyword evidence="6 16" id="KW-0235">DNA replication</keyword>
<dbReference type="InterPro" id="IPR020045">
    <property type="entry name" value="DNA_polI_H3TH"/>
</dbReference>
<dbReference type="FunFam" id="1.10.150.20:FF:000002">
    <property type="entry name" value="DNA polymerase I"/>
    <property type="match status" value="1"/>
</dbReference>
<evidence type="ECO:0000256" key="11">
    <source>
        <dbReference type="ARBA" id="ARBA00022932"/>
    </source>
</evidence>
<comment type="function">
    <text evidence="16">In addition to polymerase activity, this DNA polymerase exhibits 3'-5' and 5'-3' exonuclease activity.</text>
</comment>
<dbReference type="GO" id="GO:0006302">
    <property type="term" value="P:double-strand break repair"/>
    <property type="evidence" value="ECO:0007669"/>
    <property type="project" value="TreeGrafter"/>
</dbReference>
<dbReference type="FunFam" id="1.20.1060.10:FF:000001">
    <property type="entry name" value="DNA polymerase I"/>
    <property type="match status" value="1"/>
</dbReference>
<dbReference type="EMBL" id="AZAC01000001">
    <property type="protein sequence ID" value="KIX15833.1"/>
    <property type="molecule type" value="Genomic_DNA"/>
</dbReference>
<dbReference type="FunFam" id="1.10.150.20:FF:000003">
    <property type="entry name" value="DNA polymerase I"/>
    <property type="match status" value="1"/>
</dbReference>
<keyword evidence="21" id="KW-1185">Reference proteome</keyword>
<dbReference type="EC" id="2.7.7.7" evidence="2 15"/>
<dbReference type="OrthoDB" id="9806424at2"/>
<dbReference type="InterPro" id="IPR012337">
    <property type="entry name" value="RNaseH-like_sf"/>
</dbReference>
<dbReference type="InterPro" id="IPR001098">
    <property type="entry name" value="DNA-dir_DNA_pol_A_palm_dom"/>
</dbReference>
<dbReference type="Pfam" id="PF02739">
    <property type="entry name" value="5_3_exonuc_N"/>
    <property type="match status" value="1"/>
</dbReference>
<dbReference type="SUPFAM" id="SSF88723">
    <property type="entry name" value="PIN domain-like"/>
    <property type="match status" value="1"/>
</dbReference>